<sequence>MNIVVLDGFTLNPGDLSWKDLETLGKVSIFDRTREEQIIERAQEAQIVLTNKTPLTAKTLSKLPALKYIGVLATGYNIVDFKAAKELGITVTNVPGYSTGSVAQLVFALLLELCNQVQLHSDSVRQGEWTQCIDFCYTKSPLIELQGKTLGIIGFGQTGKQVAAIARAFGMNVIAATRSNKVSPGYEYIKLTGMSELFEQSDAISLHCPQTAETQGLINSGNLERMKRSAFLINTARGGLVVEQDLADALNNGHIAGAGVDVLSTEPPQSDNPLLTASNCIITPHIAWATKEARARLLNIAIQNIAGYLENKPVNVIQ</sequence>
<dbReference type="PANTHER" id="PTHR43761">
    <property type="entry name" value="D-ISOMER SPECIFIC 2-HYDROXYACID DEHYDROGENASE FAMILY PROTEIN (AFU_ORTHOLOGUE AFUA_1G13630)"/>
    <property type="match status" value="1"/>
</dbReference>
<evidence type="ECO:0000256" key="2">
    <source>
        <dbReference type="ARBA" id="ARBA00023002"/>
    </source>
</evidence>
<dbReference type="PROSITE" id="PS00671">
    <property type="entry name" value="D_2_HYDROXYACID_DH_3"/>
    <property type="match status" value="1"/>
</dbReference>
<dbReference type="CDD" id="cd12162">
    <property type="entry name" value="2-Hacid_dh_4"/>
    <property type="match status" value="1"/>
</dbReference>
<dbReference type="AlphaFoldDB" id="A0A0D5NFD3"/>
<reference evidence="8" key="2">
    <citation type="submission" date="2015-03" db="EMBL/GenBank/DDBJ databases">
        <title>Genome sequence of Paenibacillus beijingensis strain DSM 24997T.</title>
        <authorList>
            <person name="Kwak Y."/>
            <person name="Shin J.-H."/>
        </authorList>
    </citation>
    <scope>NUCLEOTIDE SEQUENCE [LARGE SCALE GENOMIC DNA]</scope>
    <source>
        <strain evidence="8">DSM 24997</strain>
    </source>
</reference>
<dbReference type="Pfam" id="PF00389">
    <property type="entry name" value="2-Hacid_dh"/>
    <property type="match status" value="1"/>
</dbReference>
<keyword evidence="8" id="KW-1185">Reference proteome</keyword>
<feature type="domain" description="D-isomer specific 2-hydroxyacid dehydrogenase catalytic" evidence="5">
    <location>
        <begin position="24"/>
        <end position="314"/>
    </location>
</feature>
<dbReference type="InterPro" id="IPR006140">
    <property type="entry name" value="D-isomer_DH_NAD-bd"/>
</dbReference>
<dbReference type="PATRIC" id="fig|1126833.4.peg.494"/>
<dbReference type="FunFam" id="3.40.50.720:FF:000203">
    <property type="entry name" value="D-3-phosphoglycerate dehydrogenase (SerA)"/>
    <property type="match status" value="1"/>
</dbReference>
<dbReference type="STRING" id="1126833.VN24_02255"/>
<evidence type="ECO:0000259" key="5">
    <source>
        <dbReference type="Pfam" id="PF00389"/>
    </source>
</evidence>
<evidence type="ECO:0000259" key="6">
    <source>
        <dbReference type="Pfam" id="PF02826"/>
    </source>
</evidence>
<reference evidence="7 8" key="1">
    <citation type="journal article" date="2015" name="J. Biotechnol.">
        <title>Complete genome sequence of Paenibacillus beijingensis 7188(T) (=DSM 24997(T)), a novel rhizobacterium from jujube garden soil.</title>
        <authorList>
            <person name="Kwak Y."/>
            <person name="Shin J.H."/>
        </authorList>
    </citation>
    <scope>NUCLEOTIDE SEQUENCE [LARGE SCALE GENOMIC DNA]</scope>
    <source>
        <strain evidence="7 8">DSM 24997</strain>
    </source>
</reference>
<dbReference type="InterPro" id="IPR050418">
    <property type="entry name" value="D-iso_2-hydroxyacid_DH_PdxB"/>
</dbReference>
<dbReference type="OrthoDB" id="9805416at2"/>
<dbReference type="SUPFAM" id="SSF52283">
    <property type="entry name" value="Formate/glycerate dehydrogenase catalytic domain-like"/>
    <property type="match status" value="1"/>
</dbReference>
<dbReference type="PANTHER" id="PTHR43761:SF1">
    <property type="entry name" value="D-ISOMER SPECIFIC 2-HYDROXYACID DEHYDROGENASE CATALYTIC DOMAIN-CONTAINING PROTEIN-RELATED"/>
    <property type="match status" value="1"/>
</dbReference>
<gene>
    <name evidence="7" type="ORF">VN24_02255</name>
</gene>
<dbReference type="PROSITE" id="PS00670">
    <property type="entry name" value="D_2_HYDROXYACID_DH_2"/>
    <property type="match status" value="1"/>
</dbReference>
<protein>
    <submittedName>
        <fullName evidence="7">Glycerate dehydrogenase</fullName>
    </submittedName>
</protein>
<dbReference type="Pfam" id="PF02826">
    <property type="entry name" value="2-Hacid_dh_C"/>
    <property type="match status" value="1"/>
</dbReference>
<dbReference type="EMBL" id="CP011058">
    <property type="protein sequence ID" value="AJY73667.1"/>
    <property type="molecule type" value="Genomic_DNA"/>
</dbReference>
<feature type="domain" description="D-isomer specific 2-hydroxyacid dehydrogenase NAD-binding" evidence="6">
    <location>
        <begin position="107"/>
        <end position="287"/>
    </location>
</feature>
<evidence type="ECO:0000256" key="4">
    <source>
        <dbReference type="RuleBase" id="RU003719"/>
    </source>
</evidence>
<evidence type="ECO:0000256" key="3">
    <source>
        <dbReference type="ARBA" id="ARBA00023027"/>
    </source>
</evidence>
<organism evidence="7 8">
    <name type="scientific">Paenibacillus beijingensis</name>
    <dbReference type="NCBI Taxonomy" id="1126833"/>
    <lineage>
        <taxon>Bacteria</taxon>
        <taxon>Bacillati</taxon>
        <taxon>Bacillota</taxon>
        <taxon>Bacilli</taxon>
        <taxon>Bacillales</taxon>
        <taxon>Paenibacillaceae</taxon>
        <taxon>Paenibacillus</taxon>
    </lineage>
</organism>
<keyword evidence="2 4" id="KW-0560">Oxidoreductase</keyword>
<dbReference type="HOGENOM" id="CLU_019796_1_3_9"/>
<dbReference type="Proteomes" id="UP000032633">
    <property type="component" value="Chromosome"/>
</dbReference>
<name>A0A0D5NFD3_9BACL</name>
<dbReference type="GO" id="GO:0051287">
    <property type="term" value="F:NAD binding"/>
    <property type="evidence" value="ECO:0007669"/>
    <property type="project" value="InterPro"/>
</dbReference>
<evidence type="ECO:0000256" key="1">
    <source>
        <dbReference type="ARBA" id="ARBA00005854"/>
    </source>
</evidence>
<dbReference type="InterPro" id="IPR029753">
    <property type="entry name" value="D-isomer_DH_CS"/>
</dbReference>
<dbReference type="SUPFAM" id="SSF51735">
    <property type="entry name" value="NAD(P)-binding Rossmann-fold domains"/>
    <property type="match status" value="1"/>
</dbReference>
<dbReference type="KEGG" id="pbj:VN24_02255"/>
<dbReference type="GO" id="GO:0016616">
    <property type="term" value="F:oxidoreductase activity, acting on the CH-OH group of donors, NAD or NADP as acceptor"/>
    <property type="evidence" value="ECO:0007669"/>
    <property type="project" value="InterPro"/>
</dbReference>
<dbReference type="RefSeq" id="WP_045669102.1">
    <property type="nucleotide sequence ID" value="NZ_CP011058.1"/>
</dbReference>
<dbReference type="InterPro" id="IPR006139">
    <property type="entry name" value="D-isomer_2_OHA_DH_cat_dom"/>
</dbReference>
<proteinExistence type="inferred from homology"/>
<comment type="similarity">
    <text evidence="1 4">Belongs to the D-isomer specific 2-hydroxyacid dehydrogenase family.</text>
</comment>
<keyword evidence="3" id="KW-0520">NAD</keyword>
<evidence type="ECO:0000313" key="7">
    <source>
        <dbReference type="EMBL" id="AJY73667.1"/>
    </source>
</evidence>
<dbReference type="InterPro" id="IPR036291">
    <property type="entry name" value="NAD(P)-bd_dom_sf"/>
</dbReference>
<accession>A0A0D5NFD3</accession>
<dbReference type="Gene3D" id="3.40.50.720">
    <property type="entry name" value="NAD(P)-binding Rossmann-like Domain"/>
    <property type="match status" value="2"/>
</dbReference>
<evidence type="ECO:0000313" key="8">
    <source>
        <dbReference type="Proteomes" id="UP000032633"/>
    </source>
</evidence>